<dbReference type="InterPro" id="IPR042470">
    <property type="entry name" value="RMI1_N_C_sf"/>
</dbReference>
<dbReference type="OrthoDB" id="341511at2759"/>
<dbReference type="PANTHER" id="PTHR14790:SF15">
    <property type="entry name" value="RECQ-MEDIATED GENOME INSTABILITY PROTEIN 1"/>
    <property type="match status" value="1"/>
</dbReference>
<feature type="compositionally biased region" description="Basic and acidic residues" evidence="3">
    <location>
        <begin position="483"/>
        <end position="500"/>
    </location>
</feature>
<gene>
    <name evidence="5" type="ORF">BG011_002215</name>
</gene>
<feature type="compositionally biased region" description="Basic and acidic residues" evidence="3">
    <location>
        <begin position="357"/>
        <end position="373"/>
    </location>
</feature>
<dbReference type="EMBL" id="JAAAJA010000168">
    <property type="protein sequence ID" value="KAG0259995.1"/>
    <property type="molecule type" value="Genomic_DNA"/>
</dbReference>
<reference evidence="5" key="1">
    <citation type="journal article" date="2020" name="Fungal Divers.">
        <title>Resolving the Mortierellaceae phylogeny through synthesis of multi-gene phylogenetics and phylogenomics.</title>
        <authorList>
            <person name="Vandepol N."/>
            <person name="Liber J."/>
            <person name="Desiro A."/>
            <person name="Na H."/>
            <person name="Kennedy M."/>
            <person name="Barry K."/>
            <person name="Grigoriev I.V."/>
            <person name="Miller A.N."/>
            <person name="O'Donnell K."/>
            <person name="Stajich J.E."/>
            <person name="Bonito G."/>
        </authorList>
    </citation>
    <scope>NUCLEOTIDE SEQUENCE</scope>
    <source>
        <strain evidence="5">KOD948</strain>
    </source>
</reference>
<proteinExistence type="inferred from homology"/>
<dbReference type="GO" id="GO:0000724">
    <property type="term" value="P:double-strand break repair via homologous recombination"/>
    <property type="evidence" value="ECO:0007669"/>
    <property type="project" value="TreeGrafter"/>
</dbReference>
<evidence type="ECO:0000313" key="5">
    <source>
        <dbReference type="EMBL" id="KAG0259995.1"/>
    </source>
</evidence>
<evidence type="ECO:0000259" key="4">
    <source>
        <dbReference type="Pfam" id="PF08585"/>
    </source>
</evidence>
<dbReference type="AlphaFoldDB" id="A0A9P6Q3R8"/>
<evidence type="ECO:0000256" key="1">
    <source>
        <dbReference type="ARBA" id="ARBA00006395"/>
    </source>
</evidence>
<feature type="domain" description="RecQ mediated genome instability protein 1 OB-fold" evidence="4">
    <location>
        <begin position="99"/>
        <end position="211"/>
    </location>
</feature>
<dbReference type="PANTHER" id="PTHR14790">
    <property type="entry name" value="RECQ-MEDIATED GENOME INSTABILITY PROTEIN 1 RMI1"/>
    <property type="match status" value="1"/>
</dbReference>
<accession>A0A9P6Q3R8</accession>
<evidence type="ECO:0000256" key="2">
    <source>
        <dbReference type="ARBA" id="ARBA00018987"/>
    </source>
</evidence>
<sequence length="896" mass="99430">MTNDDLLVRNAIQRMGVNASIEWTRQCIAFKQKQDATNGISAMAAFDKDMAQFVFEMYLLADLRTLDPKPTFPSSISTPHMQRLFTDMEDLGGFLSKDSGGAILQILEIQDIGISSLKMLEACETIGVAGEQPGGFQVGKALPRGMIALDLTDGLRKMRAIVMEPITGIAMEMKLGAKIRIKDVDVRHGVLQLLQGNTLLLGGEIASMNQHPRRLVIMNQMKKRLGLPLDPLPISNGSEVAVVTAAAVSQTIAPTSSTTALTTMHNGGNTSNVFNNRNDSSHSNNTNLFGGLSNGWKNPQSAVREQDAVPSAALSFKQNSESNHTSASTGGAYNPWKSFKAIRDSLSPPPSPPPLALERKQQEELDSYRQMQRDQEPQWNNLDHDMELDGFALPGDDRDWEVMSQLSVDDKHLDSSGQNRTTARNSPPLIATTSPAKRGLTPRRSLSLRAPHSQKSQQQHMKPEDPWEIGDNPFLIRQPQSDRNSEESENNKDQDPEKDAFYLNRKSFSPISNANSRKGATKEGSPPLHDLHNFDFPQDNYDTYGQEADVKDDFEQPVPQDTLPPPLNYDMLLKRGYEGNGSEMVFPNPAKGDQGSREGGKKRKISPEQAQSDNKDIFPDWRRSRSFSASPWIEEDVKVKVEVDKASDTLVRVKTEAHGDEGMRISDINRAIKKEPGTNDSRAASPSLSVVKVKIEAAEVAEAKIAQGASYHAAIDLSSDDDNETIHSLKVKPEVHIKREETLLEFDMDDEDDFGGLNDVVHVVPEVNLDQVENAVREQQEAKAKARVHKLGKFSLTTLAVSIPITLLPVHMPLDTEASKVMLEAVLDQGVVERLLEHTLAQFRDLVLVNESRAREAVKTLRNKLSEVETVECYFRGLRTDIPVIRELKILSRKRK</sequence>
<feature type="compositionally biased region" description="Polar residues" evidence="3">
    <location>
        <begin position="259"/>
        <end position="288"/>
    </location>
</feature>
<feature type="compositionally biased region" description="Polar residues" evidence="3">
    <location>
        <begin position="506"/>
        <end position="518"/>
    </location>
</feature>
<feature type="compositionally biased region" description="Polar residues" evidence="3">
    <location>
        <begin position="415"/>
        <end position="435"/>
    </location>
</feature>
<protein>
    <recommendedName>
        <fullName evidence="2">RecQ-mediated genome instability protein 1</fullName>
    </recommendedName>
</protein>
<feature type="compositionally biased region" description="Polar residues" evidence="3">
    <location>
        <begin position="316"/>
        <end position="331"/>
    </location>
</feature>
<dbReference type="GO" id="GO:0000712">
    <property type="term" value="P:resolution of meiotic recombination intermediates"/>
    <property type="evidence" value="ECO:0007669"/>
    <property type="project" value="TreeGrafter"/>
</dbReference>
<name>A0A9P6Q3R8_9FUNG</name>
<organism evidence="5 6">
    <name type="scientific">Mortierella polycephala</name>
    <dbReference type="NCBI Taxonomy" id="41804"/>
    <lineage>
        <taxon>Eukaryota</taxon>
        <taxon>Fungi</taxon>
        <taxon>Fungi incertae sedis</taxon>
        <taxon>Mucoromycota</taxon>
        <taxon>Mortierellomycotina</taxon>
        <taxon>Mortierellomycetes</taxon>
        <taxon>Mortierellales</taxon>
        <taxon>Mortierellaceae</taxon>
        <taxon>Mortierella</taxon>
    </lineage>
</organism>
<dbReference type="GO" id="GO:0016604">
    <property type="term" value="C:nuclear body"/>
    <property type="evidence" value="ECO:0007669"/>
    <property type="project" value="TreeGrafter"/>
</dbReference>
<dbReference type="Gene3D" id="2.40.50.770">
    <property type="entry name" value="RecQ-mediated genome instability protein Rmi1, C-terminal domain"/>
    <property type="match status" value="1"/>
</dbReference>
<feature type="region of interest" description="Disordered" evidence="3">
    <location>
        <begin position="580"/>
        <end position="619"/>
    </location>
</feature>
<dbReference type="GO" id="GO:0031422">
    <property type="term" value="C:RecQ family helicase-topoisomerase III complex"/>
    <property type="evidence" value="ECO:0007669"/>
    <property type="project" value="TreeGrafter"/>
</dbReference>
<dbReference type="Pfam" id="PF08585">
    <property type="entry name" value="RMI1_N_C"/>
    <property type="match status" value="1"/>
</dbReference>
<dbReference type="InterPro" id="IPR013894">
    <property type="entry name" value="RMI1_OB"/>
</dbReference>
<dbReference type="Proteomes" id="UP000726737">
    <property type="component" value="Unassembled WGS sequence"/>
</dbReference>
<keyword evidence="6" id="KW-1185">Reference proteome</keyword>
<evidence type="ECO:0000256" key="3">
    <source>
        <dbReference type="SAM" id="MobiDB-lite"/>
    </source>
</evidence>
<feature type="region of interest" description="Disordered" evidence="3">
    <location>
        <begin position="259"/>
        <end position="373"/>
    </location>
</feature>
<evidence type="ECO:0000313" key="6">
    <source>
        <dbReference type="Proteomes" id="UP000726737"/>
    </source>
</evidence>
<comment type="similarity">
    <text evidence="1">Belongs to the RMI1 family.</text>
</comment>
<feature type="region of interest" description="Disordered" evidence="3">
    <location>
        <begin position="409"/>
        <end position="544"/>
    </location>
</feature>
<comment type="caution">
    <text evidence="5">The sequence shown here is derived from an EMBL/GenBank/DDBJ whole genome shotgun (WGS) entry which is preliminary data.</text>
</comment>